<keyword evidence="6" id="KW-1185">Reference proteome</keyword>
<dbReference type="RefSeq" id="WP_169383565.1">
    <property type="nucleotide sequence ID" value="NZ_JAAXLA010000048.1"/>
</dbReference>
<comment type="caution">
    <text evidence="5">The sequence shown here is derived from an EMBL/GenBank/DDBJ whole genome shotgun (WGS) entry which is preliminary data.</text>
</comment>
<dbReference type="InterPro" id="IPR050194">
    <property type="entry name" value="Glycosyltransferase_grp1"/>
</dbReference>
<dbReference type="PANTHER" id="PTHR45947">
    <property type="entry name" value="SULFOQUINOVOSYL TRANSFERASE SQD2"/>
    <property type="match status" value="1"/>
</dbReference>
<dbReference type="InterPro" id="IPR001296">
    <property type="entry name" value="Glyco_trans_1"/>
</dbReference>
<dbReference type="EMBL" id="JAAXLA010000048">
    <property type="protein sequence ID" value="NMI00087.1"/>
    <property type="molecule type" value="Genomic_DNA"/>
</dbReference>
<evidence type="ECO:0000313" key="6">
    <source>
        <dbReference type="Proteomes" id="UP000820669"/>
    </source>
</evidence>
<organism evidence="5 6">
    <name type="scientific">Pseudonocardia acidicola</name>
    <dbReference type="NCBI Taxonomy" id="2724939"/>
    <lineage>
        <taxon>Bacteria</taxon>
        <taxon>Bacillati</taxon>
        <taxon>Actinomycetota</taxon>
        <taxon>Actinomycetes</taxon>
        <taxon>Pseudonocardiales</taxon>
        <taxon>Pseudonocardiaceae</taxon>
        <taxon>Pseudonocardia</taxon>
    </lineage>
</organism>
<accession>A0ABX1SEU3</accession>
<feature type="domain" description="Glycosyl transferase family 1" evidence="3">
    <location>
        <begin position="181"/>
        <end position="327"/>
    </location>
</feature>
<name>A0ABX1SEU3_9PSEU</name>
<evidence type="ECO:0000256" key="2">
    <source>
        <dbReference type="ARBA" id="ARBA00022679"/>
    </source>
</evidence>
<dbReference type="SUPFAM" id="SSF53756">
    <property type="entry name" value="UDP-Glycosyltransferase/glycogen phosphorylase"/>
    <property type="match status" value="1"/>
</dbReference>
<sequence length="376" mass="39690">MRVLHVITGLAAGGAEQQLRMLVARSEVEAEVACLTNPGIVADAIRADGVAVHHLGMRGNTDLAVLPRLASLIRRGRFDVVHTHLYRACLYGRVAARLAGVRSIVATEHSLGARLLEGRDPGRPGVRELYLATERLGAVTIAVSRAVADRLAGWGVPEHRLVVVPNGIDAHAFAFDPEARRRVRAAHGIAEHTPVVGAVGRLDRGKHFDLLLRALAEVPDAVLLLVGEGPQREPLTALAAQLGITERVRFTGESAAVPTLLSAMDAFASPSESETFGLAVIEALAAGLPVAYASCPALAELPSSAAPQAHAIEPDTQALRAALQTMLVAGRRHEPPSAVTRHDIAEVARTIDRIYERTAGGEQVAATATQEGGRHG</sequence>
<dbReference type="Proteomes" id="UP000820669">
    <property type="component" value="Unassembled WGS sequence"/>
</dbReference>
<dbReference type="InterPro" id="IPR028098">
    <property type="entry name" value="Glyco_trans_4-like_N"/>
</dbReference>
<keyword evidence="1" id="KW-0328">Glycosyltransferase</keyword>
<dbReference type="Pfam" id="PF13439">
    <property type="entry name" value="Glyco_transf_4"/>
    <property type="match status" value="1"/>
</dbReference>
<dbReference type="Gene3D" id="3.40.50.2000">
    <property type="entry name" value="Glycogen Phosphorylase B"/>
    <property type="match status" value="2"/>
</dbReference>
<keyword evidence="2" id="KW-0808">Transferase</keyword>
<dbReference type="PANTHER" id="PTHR45947:SF3">
    <property type="entry name" value="SULFOQUINOVOSYL TRANSFERASE SQD2"/>
    <property type="match status" value="1"/>
</dbReference>
<proteinExistence type="predicted"/>
<evidence type="ECO:0000256" key="1">
    <source>
        <dbReference type="ARBA" id="ARBA00022676"/>
    </source>
</evidence>
<gene>
    <name evidence="5" type="ORF">HF526_22640</name>
</gene>
<feature type="domain" description="Glycosyltransferase subfamily 4-like N-terminal" evidence="4">
    <location>
        <begin position="19"/>
        <end position="170"/>
    </location>
</feature>
<reference evidence="5 6" key="1">
    <citation type="submission" date="2020-04" db="EMBL/GenBank/DDBJ databases">
        <authorList>
            <person name="Klaysubun C."/>
            <person name="Duangmal K."/>
            <person name="Lipun K."/>
        </authorList>
    </citation>
    <scope>NUCLEOTIDE SEQUENCE [LARGE SCALE GENOMIC DNA]</scope>
    <source>
        <strain evidence="5 6">K10HN5</strain>
    </source>
</reference>
<dbReference type="Pfam" id="PF00534">
    <property type="entry name" value="Glycos_transf_1"/>
    <property type="match status" value="1"/>
</dbReference>
<evidence type="ECO:0000259" key="3">
    <source>
        <dbReference type="Pfam" id="PF00534"/>
    </source>
</evidence>
<protein>
    <submittedName>
        <fullName evidence="5">Glycosyltransferase</fullName>
    </submittedName>
</protein>
<evidence type="ECO:0000259" key="4">
    <source>
        <dbReference type="Pfam" id="PF13439"/>
    </source>
</evidence>
<evidence type="ECO:0000313" key="5">
    <source>
        <dbReference type="EMBL" id="NMI00087.1"/>
    </source>
</evidence>